<feature type="transmembrane region" description="Helical" evidence="7">
    <location>
        <begin position="7"/>
        <end position="30"/>
    </location>
</feature>
<gene>
    <name evidence="9" type="ORF">ACFP56_21320</name>
</gene>
<dbReference type="SUPFAM" id="SSF109998">
    <property type="entry name" value="Triger factor/SurA peptide-binding domain-like"/>
    <property type="match status" value="1"/>
</dbReference>
<keyword evidence="7" id="KW-1133">Transmembrane helix</keyword>
<keyword evidence="10" id="KW-1185">Reference proteome</keyword>
<feature type="domain" description="PpiC" evidence="8">
    <location>
        <begin position="178"/>
        <end position="270"/>
    </location>
</feature>
<sequence length="315" mass="35213">MKKYDVLKIVIILQALGMVALAVVVMWSYFPYMTTREDNNDTQQIPVSGADKDEVIAVIADQEITKQQLVEELLELYGDQGLEQMLIHRAIEMAAKEQGISLSSSELAAALAEASSGYESEEQYFTAMKDQLGLSQNRVLADIRDHALLLKIASAWANIDEAQIDDYLRQHQAELEPKQRLNLSWILCSTNDDANMVLMMLKEGASFAELASQFSLDPYSAELGGSLGEIDSDDPFYDSALLDEAMRLEIGDIVGPIETSEGYAIIQLLGREKGKTKNEQQQREWARTQLALEQIGSLSEVKQQLLNEYVTVIRK</sequence>
<organism evidence="9 10">
    <name type="scientific">Paenibacillus septentrionalis</name>
    <dbReference type="NCBI Taxonomy" id="429342"/>
    <lineage>
        <taxon>Bacteria</taxon>
        <taxon>Bacillati</taxon>
        <taxon>Bacillota</taxon>
        <taxon>Bacilli</taxon>
        <taxon>Bacillales</taxon>
        <taxon>Paenibacillaceae</taxon>
        <taxon>Paenibacillus</taxon>
    </lineage>
</organism>
<accession>A0ABW1VCA5</accession>
<evidence type="ECO:0000259" key="8">
    <source>
        <dbReference type="PROSITE" id="PS50198"/>
    </source>
</evidence>
<dbReference type="InterPro" id="IPR050245">
    <property type="entry name" value="PrsA_foldase"/>
</dbReference>
<dbReference type="SUPFAM" id="SSF54534">
    <property type="entry name" value="FKBP-like"/>
    <property type="match status" value="1"/>
</dbReference>
<evidence type="ECO:0000256" key="4">
    <source>
        <dbReference type="ARBA" id="ARBA00023110"/>
    </source>
</evidence>
<dbReference type="InterPro" id="IPR023058">
    <property type="entry name" value="PPIase_PpiC_CS"/>
</dbReference>
<dbReference type="PANTHER" id="PTHR47245:SF1">
    <property type="entry name" value="FOLDASE PROTEIN PRSA"/>
    <property type="match status" value="1"/>
</dbReference>
<dbReference type="RefSeq" id="WP_379238455.1">
    <property type="nucleotide sequence ID" value="NZ_JBHSTE010000011.1"/>
</dbReference>
<evidence type="ECO:0000256" key="5">
    <source>
        <dbReference type="ARBA" id="ARBA00023235"/>
    </source>
</evidence>
<evidence type="ECO:0000256" key="1">
    <source>
        <dbReference type="ARBA" id="ARBA00000971"/>
    </source>
</evidence>
<keyword evidence="4 6" id="KW-0697">Rotamase</keyword>
<dbReference type="PROSITE" id="PS01096">
    <property type="entry name" value="PPIC_PPIASE_1"/>
    <property type="match status" value="1"/>
</dbReference>
<dbReference type="EMBL" id="JBHSTE010000011">
    <property type="protein sequence ID" value="MFC6335180.1"/>
    <property type="molecule type" value="Genomic_DNA"/>
</dbReference>
<evidence type="ECO:0000256" key="3">
    <source>
        <dbReference type="ARBA" id="ARBA00022729"/>
    </source>
</evidence>
<keyword evidence="7" id="KW-0472">Membrane</keyword>
<comment type="catalytic activity">
    <reaction evidence="1">
        <text>[protein]-peptidylproline (omega=180) = [protein]-peptidylproline (omega=0)</text>
        <dbReference type="Rhea" id="RHEA:16237"/>
        <dbReference type="Rhea" id="RHEA-COMP:10747"/>
        <dbReference type="Rhea" id="RHEA-COMP:10748"/>
        <dbReference type="ChEBI" id="CHEBI:83833"/>
        <dbReference type="ChEBI" id="CHEBI:83834"/>
        <dbReference type="EC" id="5.2.1.8"/>
    </reaction>
</comment>
<name>A0ABW1VCA5_9BACL</name>
<dbReference type="InterPro" id="IPR027304">
    <property type="entry name" value="Trigger_fact/SurA_dom_sf"/>
</dbReference>
<keyword evidence="3" id="KW-0732">Signal</keyword>
<dbReference type="Pfam" id="PF00639">
    <property type="entry name" value="Rotamase"/>
    <property type="match status" value="1"/>
</dbReference>
<evidence type="ECO:0000313" key="10">
    <source>
        <dbReference type="Proteomes" id="UP001596233"/>
    </source>
</evidence>
<dbReference type="GO" id="GO:0003755">
    <property type="term" value="F:peptidyl-prolyl cis-trans isomerase activity"/>
    <property type="evidence" value="ECO:0007669"/>
    <property type="project" value="UniProtKB-EC"/>
</dbReference>
<proteinExistence type="predicted"/>
<evidence type="ECO:0000256" key="7">
    <source>
        <dbReference type="SAM" id="Phobius"/>
    </source>
</evidence>
<evidence type="ECO:0000256" key="2">
    <source>
        <dbReference type="ARBA" id="ARBA00013194"/>
    </source>
</evidence>
<dbReference type="InterPro" id="IPR046357">
    <property type="entry name" value="PPIase_dom_sf"/>
</dbReference>
<dbReference type="PANTHER" id="PTHR47245">
    <property type="entry name" value="PEPTIDYLPROLYL ISOMERASE"/>
    <property type="match status" value="1"/>
</dbReference>
<protein>
    <recommendedName>
        <fullName evidence="2">peptidylprolyl isomerase</fullName>
        <ecNumber evidence="2">5.2.1.8</ecNumber>
    </recommendedName>
</protein>
<evidence type="ECO:0000256" key="6">
    <source>
        <dbReference type="PROSITE-ProRule" id="PRU00278"/>
    </source>
</evidence>
<dbReference type="InterPro" id="IPR000297">
    <property type="entry name" value="PPIase_PpiC"/>
</dbReference>
<reference evidence="10" key="1">
    <citation type="journal article" date="2019" name="Int. J. Syst. Evol. Microbiol.">
        <title>The Global Catalogue of Microorganisms (GCM) 10K type strain sequencing project: providing services to taxonomists for standard genome sequencing and annotation.</title>
        <authorList>
            <consortium name="The Broad Institute Genomics Platform"/>
            <consortium name="The Broad Institute Genome Sequencing Center for Infectious Disease"/>
            <person name="Wu L."/>
            <person name="Ma J."/>
        </authorList>
    </citation>
    <scope>NUCLEOTIDE SEQUENCE [LARGE SCALE GENOMIC DNA]</scope>
    <source>
        <strain evidence="10">PCU 280</strain>
    </source>
</reference>
<keyword evidence="7" id="KW-0812">Transmembrane</keyword>
<dbReference type="Proteomes" id="UP001596233">
    <property type="component" value="Unassembled WGS sequence"/>
</dbReference>
<evidence type="ECO:0000313" key="9">
    <source>
        <dbReference type="EMBL" id="MFC6335180.1"/>
    </source>
</evidence>
<comment type="caution">
    <text evidence="9">The sequence shown here is derived from an EMBL/GenBank/DDBJ whole genome shotgun (WGS) entry which is preliminary data.</text>
</comment>
<keyword evidence="5 6" id="KW-0413">Isomerase</keyword>
<dbReference type="EC" id="5.2.1.8" evidence="2"/>
<dbReference type="PROSITE" id="PS50198">
    <property type="entry name" value="PPIC_PPIASE_2"/>
    <property type="match status" value="1"/>
</dbReference>
<dbReference type="Gene3D" id="3.10.50.40">
    <property type="match status" value="1"/>
</dbReference>
<dbReference type="Gene3D" id="1.10.4030.10">
    <property type="entry name" value="Porin chaperone SurA, peptide-binding domain"/>
    <property type="match status" value="1"/>
</dbReference>